<dbReference type="EMBL" id="PJQD01000042">
    <property type="protein sequence ID" value="POY73024.1"/>
    <property type="molecule type" value="Genomic_DNA"/>
</dbReference>
<keyword evidence="4 6" id="KW-1133">Transmembrane helix</keyword>
<gene>
    <name evidence="8" type="ORF">BMF94_3862</name>
</gene>
<evidence type="ECO:0000256" key="3">
    <source>
        <dbReference type="ARBA" id="ARBA00022692"/>
    </source>
</evidence>
<accession>A0A2S5B8B9</accession>
<dbReference type="Proteomes" id="UP000237144">
    <property type="component" value="Unassembled WGS sequence"/>
</dbReference>
<dbReference type="STRING" id="741276.A0A2S5B8B9"/>
<name>A0A2S5B8B9_9BASI</name>
<dbReference type="InterPro" id="IPR018937">
    <property type="entry name" value="MMgT"/>
</dbReference>
<feature type="chain" id="PRO_5015640144" evidence="7">
    <location>
        <begin position="21"/>
        <end position="111"/>
    </location>
</feature>
<feature type="transmembrane region" description="Helical" evidence="6">
    <location>
        <begin position="47"/>
        <end position="66"/>
    </location>
</feature>
<evidence type="ECO:0000256" key="7">
    <source>
        <dbReference type="SAM" id="SignalP"/>
    </source>
</evidence>
<feature type="signal peptide" evidence="7">
    <location>
        <begin position="1"/>
        <end position="20"/>
    </location>
</feature>
<proteinExistence type="inferred from homology"/>
<evidence type="ECO:0000256" key="1">
    <source>
        <dbReference type="ARBA" id="ARBA00004127"/>
    </source>
</evidence>
<evidence type="ECO:0000256" key="5">
    <source>
        <dbReference type="ARBA" id="ARBA00023136"/>
    </source>
</evidence>
<dbReference type="GO" id="GO:0012505">
    <property type="term" value="C:endomembrane system"/>
    <property type="evidence" value="ECO:0007669"/>
    <property type="project" value="UniProtKB-SubCell"/>
</dbReference>
<evidence type="ECO:0000313" key="9">
    <source>
        <dbReference type="Proteomes" id="UP000237144"/>
    </source>
</evidence>
<evidence type="ECO:0000313" key="8">
    <source>
        <dbReference type="EMBL" id="POY73024.1"/>
    </source>
</evidence>
<keyword evidence="3 6" id="KW-0812">Transmembrane</keyword>
<protein>
    <submittedName>
        <fullName evidence="8">Uncharacterized protein</fullName>
    </submittedName>
</protein>
<keyword evidence="9" id="KW-1185">Reference proteome</keyword>
<evidence type="ECO:0000256" key="2">
    <source>
        <dbReference type="ARBA" id="ARBA00006109"/>
    </source>
</evidence>
<evidence type="ECO:0000256" key="4">
    <source>
        <dbReference type="ARBA" id="ARBA00022989"/>
    </source>
</evidence>
<reference evidence="8 9" key="1">
    <citation type="journal article" date="2018" name="Front. Microbiol.">
        <title>Prospects for Fungal Bioremediation of Acidic Radioactive Waste Sites: Characterization and Genome Sequence of Rhodotorula taiwanensis MD1149.</title>
        <authorList>
            <person name="Tkavc R."/>
            <person name="Matrosova V.Y."/>
            <person name="Grichenko O.E."/>
            <person name="Gostincar C."/>
            <person name="Volpe R.P."/>
            <person name="Klimenkova P."/>
            <person name="Gaidamakova E.K."/>
            <person name="Zhou C.E."/>
            <person name="Stewart B.J."/>
            <person name="Lyman M.G."/>
            <person name="Malfatti S.A."/>
            <person name="Rubinfeld B."/>
            <person name="Courtot M."/>
            <person name="Singh J."/>
            <person name="Dalgard C.L."/>
            <person name="Hamilton T."/>
            <person name="Frey K.G."/>
            <person name="Gunde-Cimerman N."/>
            <person name="Dugan L."/>
            <person name="Daly M.J."/>
        </authorList>
    </citation>
    <scope>NUCLEOTIDE SEQUENCE [LARGE SCALE GENOMIC DNA]</scope>
    <source>
        <strain evidence="8 9">MD1149</strain>
    </source>
</reference>
<dbReference type="Pfam" id="PF10270">
    <property type="entry name" value="MMgT"/>
    <property type="match status" value="1"/>
</dbReference>
<sequence length="111" mass="11732">MFGRILVALSSLALLHSVYAAWSARTTAKYAGIALERRLGTQVPTEVAVEAIASFVLLVIGILWTAPPLKGVTFASEMSNRTVDTADAGLGLANLRHRGAILFAPEPVKTA</sequence>
<comment type="similarity">
    <text evidence="2">Belongs to the membrane magnesium transporter (TC 1.A.67) family.</text>
</comment>
<organism evidence="8 9">
    <name type="scientific">Rhodotorula taiwanensis</name>
    <dbReference type="NCBI Taxonomy" id="741276"/>
    <lineage>
        <taxon>Eukaryota</taxon>
        <taxon>Fungi</taxon>
        <taxon>Dikarya</taxon>
        <taxon>Basidiomycota</taxon>
        <taxon>Pucciniomycotina</taxon>
        <taxon>Microbotryomycetes</taxon>
        <taxon>Sporidiobolales</taxon>
        <taxon>Sporidiobolaceae</taxon>
        <taxon>Rhodotorula</taxon>
    </lineage>
</organism>
<evidence type="ECO:0000256" key="6">
    <source>
        <dbReference type="SAM" id="Phobius"/>
    </source>
</evidence>
<dbReference type="AlphaFoldDB" id="A0A2S5B8B9"/>
<keyword evidence="5 6" id="KW-0472">Membrane</keyword>
<keyword evidence="7" id="KW-0732">Signal</keyword>
<comment type="subcellular location">
    <subcellularLocation>
        <location evidence="1">Endomembrane system</location>
        <topology evidence="1">Multi-pass membrane protein</topology>
    </subcellularLocation>
</comment>
<comment type="caution">
    <text evidence="8">The sequence shown here is derived from an EMBL/GenBank/DDBJ whole genome shotgun (WGS) entry which is preliminary data.</text>
</comment>
<dbReference type="OrthoDB" id="44756at2759"/>